<dbReference type="HAMAP" id="MF_00473">
    <property type="entry name" value="G6P_isomerase"/>
    <property type="match status" value="1"/>
</dbReference>
<dbReference type="InterPro" id="IPR001672">
    <property type="entry name" value="G6P_Isomerase"/>
</dbReference>
<dbReference type="CDD" id="cd05016">
    <property type="entry name" value="SIS_PGI_2"/>
    <property type="match status" value="1"/>
</dbReference>
<evidence type="ECO:0000256" key="7">
    <source>
        <dbReference type="ARBA" id="ARBA00024178"/>
    </source>
</evidence>
<dbReference type="PRINTS" id="PR00662">
    <property type="entry name" value="G6PISOMERASE"/>
</dbReference>
<comment type="pathway">
    <text evidence="1 9">Carbohydrate degradation; glycolysis; D-glyceraldehyde 3-phosphate and glycerone phosphate from D-glucose: step 2/4.</text>
</comment>
<evidence type="ECO:0000256" key="8">
    <source>
        <dbReference type="ARBA" id="ARBA00029321"/>
    </source>
</evidence>
<dbReference type="GO" id="GO:0004347">
    <property type="term" value="F:glucose-6-phosphate isomerase activity"/>
    <property type="evidence" value="ECO:0007669"/>
    <property type="project" value="UniProtKB-EC"/>
</dbReference>
<gene>
    <name evidence="11" type="ORF">M153_6470001780</name>
</gene>
<accession>A0A0R0M3S3</accession>
<dbReference type="GO" id="GO:0097367">
    <property type="term" value="F:carbohydrate derivative binding"/>
    <property type="evidence" value="ECO:0007669"/>
    <property type="project" value="InterPro"/>
</dbReference>
<dbReference type="UniPathway" id="UPA00109">
    <property type="reaction ID" value="UER00181"/>
</dbReference>
<dbReference type="CDD" id="cd05015">
    <property type="entry name" value="SIS_PGI_1"/>
    <property type="match status" value="1"/>
</dbReference>
<dbReference type="InterPro" id="IPR035482">
    <property type="entry name" value="SIS_PGI_2"/>
</dbReference>
<dbReference type="InterPro" id="IPR018189">
    <property type="entry name" value="Phosphoglucose_isomerase_CS"/>
</dbReference>
<evidence type="ECO:0000313" key="12">
    <source>
        <dbReference type="Proteomes" id="UP000051530"/>
    </source>
</evidence>
<evidence type="ECO:0000256" key="9">
    <source>
        <dbReference type="RuleBase" id="RU000612"/>
    </source>
</evidence>
<dbReference type="GO" id="GO:0006094">
    <property type="term" value="P:gluconeogenesis"/>
    <property type="evidence" value="ECO:0007669"/>
    <property type="project" value="UniProtKB-KW"/>
</dbReference>
<proteinExistence type="inferred from homology"/>
<dbReference type="PANTHER" id="PTHR11469:SF1">
    <property type="entry name" value="GLUCOSE-6-PHOSPHATE ISOMERASE"/>
    <property type="match status" value="1"/>
</dbReference>
<dbReference type="SUPFAM" id="SSF53697">
    <property type="entry name" value="SIS domain"/>
    <property type="match status" value="1"/>
</dbReference>
<dbReference type="Gene3D" id="3.40.50.10490">
    <property type="entry name" value="Glucose-6-phosphate isomerase like protein, domain 1"/>
    <property type="match status" value="2"/>
</dbReference>
<dbReference type="InterPro" id="IPR046348">
    <property type="entry name" value="SIS_dom_sf"/>
</dbReference>
<organism evidence="11 12">
    <name type="scientific">Pseudoloma neurophilia</name>
    <dbReference type="NCBI Taxonomy" id="146866"/>
    <lineage>
        <taxon>Eukaryota</taxon>
        <taxon>Fungi</taxon>
        <taxon>Fungi incertae sedis</taxon>
        <taxon>Microsporidia</taxon>
        <taxon>Pseudoloma</taxon>
    </lineage>
</organism>
<dbReference type="NCBIfam" id="NF001211">
    <property type="entry name" value="PRK00179.1"/>
    <property type="match status" value="1"/>
</dbReference>
<comment type="caution">
    <text evidence="11">The sequence shown here is derived from an EMBL/GenBank/DDBJ whole genome shotgun (WGS) entry which is preliminary data.</text>
</comment>
<dbReference type="PANTHER" id="PTHR11469">
    <property type="entry name" value="GLUCOSE-6-PHOSPHATE ISOMERASE"/>
    <property type="match status" value="1"/>
</dbReference>
<comment type="catalytic activity">
    <reaction evidence="8 9">
        <text>alpha-D-glucose 6-phosphate = beta-D-fructose 6-phosphate</text>
        <dbReference type="Rhea" id="RHEA:11816"/>
        <dbReference type="ChEBI" id="CHEBI:57634"/>
        <dbReference type="ChEBI" id="CHEBI:58225"/>
        <dbReference type="EC" id="5.3.1.9"/>
    </reaction>
</comment>
<dbReference type="InterPro" id="IPR035476">
    <property type="entry name" value="SIS_PGI_1"/>
</dbReference>
<dbReference type="GO" id="GO:0048029">
    <property type="term" value="F:monosaccharide binding"/>
    <property type="evidence" value="ECO:0007669"/>
    <property type="project" value="TreeGrafter"/>
</dbReference>
<dbReference type="PROSITE" id="PS51463">
    <property type="entry name" value="P_GLUCOSE_ISOMERASE_3"/>
    <property type="match status" value="1"/>
</dbReference>
<evidence type="ECO:0000256" key="10">
    <source>
        <dbReference type="SAM" id="MobiDB-lite"/>
    </source>
</evidence>
<dbReference type="Pfam" id="PF00342">
    <property type="entry name" value="PGI"/>
    <property type="match status" value="1"/>
</dbReference>
<name>A0A0R0M3S3_9MICR</name>
<evidence type="ECO:0000256" key="4">
    <source>
        <dbReference type="ARBA" id="ARBA00022432"/>
    </source>
</evidence>
<dbReference type="AlphaFoldDB" id="A0A0R0M3S3"/>
<dbReference type="VEuPathDB" id="MicrosporidiaDB:M153_6470001780"/>
<dbReference type="EMBL" id="LGUB01000246">
    <property type="protein sequence ID" value="KRH93697.1"/>
    <property type="molecule type" value="Genomic_DNA"/>
</dbReference>
<keyword evidence="5 9" id="KW-0324">Glycolysis</keyword>
<dbReference type="GO" id="GO:0005829">
    <property type="term" value="C:cytosol"/>
    <property type="evidence" value="ECO:0007669"/>
    <property type="project" value="TreeGrafter"/>
</dbReference>
<evidence type="ECO:0000256" key="2">
    <source>
        <dbReference type="ARBA" id="ARBA00006604"/>
    </source>
</evidence>
<dbReference type="OrthoDB" id="5831190at2759"/>
<evidence type="ECO:0000256" key="1">
    <source>
        <dbReference type="ARBA" id="ARBA00004926"/>
    </source>
</evidence>
<dbReference type="PROSITE" id="PS00174">
    <property type="entry name" value="P_GLUCOSE_ISOMERASE_2"/>
    <property type="match status" value="1"/>
</dbReference>
<dbReference type="InterPro" id="IPR023096">
    <property type="entry name" value="G6P_Isomerase_C"/>
</dbReference>
<evidence type="ECO:0000256" key="5">
    <source>
        <dbReference type="ARBA" id="ARBA00023152"/>
    </source>
</evidence>
<evidence type="ECO:0000256" key="3">
    <source>
        <dbReference type="ARBA" id="ARBA00011952"/>
    </source>
</evidence>
<evidence type="ECO:0000313" key="11">
    <source>
        <dbReference type="EMBL" id="KRH93697.1"/>
    </source>
</evidence>
<dbReference type="PROSITE" id="PS00765">
    <property type="entry name" value="P_GLUCOSE_ISOMERASE_1"/>
    <property type="match status" value="1"/>
</dbReference>
<comment type="function">
    <text evidence="7">In the cytoplasm, catalyzes the conversion of glucose-6-phosphate to fructose-6-phosphate, the second step in glycolysis, and the reverse reaction during gluconeogenesis.</text>
</comment>
<protein>
    <recommendedName>
        <fullName evidence="3 9">Glucose-6-phosphate isomerase</fullName>
        <ecNumber evidence="3 9">5.3.1.9</ecNumber>
    </recommendedName>
</protein>
<comment type="similarity">
    <text evidence="2 9">Belongs to the GPI family.</text>
</comment>
<dbReference type="EC" id="5.3.1.9" evidence="3 9"/>
<feature type="region of interest" description="Disordered" evidence="10">
    <location>
        <begin position="1"/>
        <end position="122"/>
    </location>
</feature>
<evidence type="ECO:0000256" key="6">
    <source>
        <dbReference type="ARBA" id="ARBA00023235"/>
    </source>
</evidence>
<keyword evidence="6 9" id="KW-0413">Isomerase</keyword>
<dbReference type="GO" id="GO:0051156">
    <property type="term" value="P:glucose 6-phosphate metabolic process"/>
    <property type="evidence" value="ECO:0007669"/>
    <property type="project" value="TreeGrafter"/>
</dbReference>
<keyword evidence="12" id="KW-1185">Reference proteome</keyword>
<reference evidence="11 12" key="1">
    <citation type="submission" date="2015-07" db="EMBL/GenBank/DDBJ databases">
        <title>The genome of Pseudoloma neurophilia, a relevant intracellular parasite of the zebrafish.</title>
        <authorList>
            <person name="Ndikumana S."/>
            <person name="Pelin A."/>
            <person name="Sanders J."/>
            <person name="Corradi N."/>
        </authorList>
    </citation>
    <scope>NUCLEOTIDE SEQUENCE [LARGE SCALE GENOMIC DNA]</scope>
    <source>
        <strain evidence="11 12">MK1</strain>
    </source>
</reference>
<sequence length="683" mass="78900">MFGFGKAKEEEKEKSKIETEEDQKSNQKPDNDTKRVKKESLEGKQEPLKEKQQEEPKKSEEKQIKTEDQDKEIEKQQEETEKSEEKQIKTEDQDKETEKHHKEQEKSEKKPKKDQDALKKEQAVLEEEKSKFKNEQKMFFNKNTDSHEEKPEKIVDLFRNDPKRLEKFSHTIQIGDEFIYFDYSKTHIKPAGLSEMFKGFSALDRKSCMFNKERINFTEGREVLHVCLRDWNVLQLLKLKDGKATDEKEDILEKELKKLGEEERLVFDELLKMKEFDSKFANGELKGVTGKQLKTVVSIGIGGSDLGPRAVNEALEFYKRKEANVHFVSNVDPVEMLNTFQKIDPEETLFIVVSKTFTTQETMSNAQVALKLIEEKTGKSCAEIAEKQFVAVSANVEAVKAFGSKYRFDMWDWVGGRFSVWSAVGLSVILNIGFENYVRFLQGASYIDEHFRETDNHSNVPVIQALIEIFYSDKMDYNNKCIVAYDEYLKNFYLHLQQLEMESNGKCATLDGITTGQTCMLIWGGVGTNTQHSFFQLLHQGTRKVLMEFLVPLRPLQDKKVLNNSQFEMLFANCLGQSRALMLGENNSKDYKFFPGDRPSITIAYSRLTPEIVGALIAFTEHKVYIQGLYWKINSFDQFGVTLGKSVAVDILKAMDEDVKHMDTGSMRLLGLYKELNDRESEK</sequence>
<dbReference type="GO" id="GO:0006096">
    <property type="term" value="P:glycolytic process"/>
    <property type="evidence" value="ECO:0007669"/>
    <property type="project" value="UniProtKB-UniPathway"/>
</dbReference>
<dbReference type="Gene3D" id="1.10.1390.10">
    <property type="match status" value="1"/>
</dbReference>
<dbReference type="Proteomes" id="UP000051530">
    <property type="component" value="Unassembled WGS sequence"/>
</dbReference>
<keyword evidence="4 9" id="KW-0312">Gluconeogenesis</keyword>